<dbReference type="PANTHER" id="PTHR33217">
    <property type="entry name" value="TRANSPOSASE FOR INSERTION SEQUENCE ELEMENT IS1081"/>
    <property type="match status" value="1"/>
</dbReference>
<accession>A0A7I7MLP7</accession>
<proteinExistence type="inferred from homology"/>
<protein>
    <recommendedName>
        <fullName evidence="6">Mutator family transposase</fullName>
    </recommendedName>
</protein>
<keyword evidence="6" id="KW-0814">Transposable element</keyword>
<name>A0A7I7MLP7_9MYCO</name>
<keyword evidence="4 6" id="KW-0238">DNA-binding</keyword>
<dbReference type="EMBL" id="AP022575">
    <property type="protein sequence ID" value="BBX73204.1"/>
    <property type="molecule type" value="Genomic_DNA"/>
</dbReference>
<keyword evidence="8" id="KW-1185">Reference proteome</keyword>
<gene>
    <name evidence="7" type="ORF">MSHI_11100</name>
</gene>
<evidence type="ECO:0000256" key="2">
    <source>
        <dbReference type="ARBA" id="ARBA00010961"/>
    </source>
</evidence>
<dbReference type="Pfam" id="PF00872">
    <property type="entry name" value="Transposase_mut"/>
    <property type="match status" value="1"/>
</dbReference>
<evidence type="ECO:0000256" key="3">
    <source>
        <dbReference type="ARBA" id="ARBA00022578"/>
    </source>
</evidence>
<comment type="function">
    <text evidence="1 6">Required for the transposition of the insertion element.</text>
</comment>
<dbReference type="Proteomes" id="UP000467236">
    <property type="component" value="Chromosome"/>
</dbReference>
<dbReference type="InterPro" id="IPR001207">
    <property type="entry name" value="Transposase_mutator"/>
</dbReference>
<reference evidence="7 8" key="1">
    <citation type="journal article" date="2019" name="Emerg. Microbes Infect.">
        <title>Comprehensive subspecies identification of 175 nontuberculous mycobacteria species based on 7547 genomic profiles.</title>
        <authorList>
            <person name="Matsumoto Y."/>
            <person name="Kinjo T."/>
            <person name="Motooka D."/>
            <person name="Nabeya D."/>
            <person name="Jung N."/>
            <person name="Uechi K."/>
            <person name="Horii T."/>
            <person name="Iida T."/>
            <person name="Fujita J."/>
            <person name="Nakamura S."/>
        </authorList>
    </citation>
    <scope>NUCLEOTIDE SEQUENCE [LARGE SCALE GENOMIC DNA]</scope>
    <source>
        <strain evidence="7 8">JCM 14233</strain>
    </source>
</reference>
<sequence length="362" mass="39628">MNNLRRNAVETLLADRLAMASPDLLRDLLSTFIQALMSAEADALCHAGYGQRTQVRANSRNGYRRREFDTRVGTIELAIPKLRVGSYFPDWLLARHRRAERALTDVVAACYLLGVSTRRVERLADALGVMGLSRSQLAAVAAELDETVTALRSRPLDHGRYPFIAVDALGITVRRQTRICEAQLLLATGVNTGGHREMLGAHLSSADGESGWLSLFHALITRGLSGVALVTGDSHAGLLAAIDATMPGAVWQRCITHYTTNLVSITPTSSRPWVHALLHSIFDQPDAESVAAQYDRVIDALGERLPEVAGQLTAARPELLAYTAFPRELWRQIWSTNGWGGRTLETHRTPRGVRSANSISGH</sequence>
<dbReference type="PROSITE" id="PS01007">
    <property type="entry name" value="TRANSPOSASE_MUTATOR"/>
    <property type="match status" value="1"/>
</dbReference>
<evidence type="ECO:0000256" key="5">
    <source>
        <dbReference type="ARBA" id="ARBA00023172"/>
    </source>
</evidence>
<dbReference type="PANTHER" id="PTHR33217:SF7">
    <property type="entry name" value="TRANSPOSASE FOR INSERTION SEQUENCE ELEMENT IS1081"/>
    <property type="match status" value="1"/>
</dbReference>
<evidence type="ECO:0000256" key="1">
    <source>
        <dbReference type="ARBA" id="ARBA00002190"/>
    </source>
</evidence>
<evidence type="ECO:0000313" key="7">
    <source>
        <dbReference type="EMBL" id="BBX73204.1"/>
    </source>
</evidence>
<comment type="similarity">
    <text evidence="2 6">Belongs to the transposase mutator family.</text>
</comment>
<keyword evidence="5 6" id="KW-0233">DNA recombination</keyword>
<organism evidence="7 8">
    <name type="scientific">Mycobacterium shinjukuense</name>
    <dbReference type="NCBI Taxonomy" id="398694"/>
    <lineage>
        <taxon>Bacteria</taxon>
        <taxon>Bacillati</taxon>
        <taxon>Actinomycetota</taxon>
        <taxon>Actinomycetes</taxon>
        <taxon>Mycobacteriales</taxon>
        <taxon>Mycobacteriaceae</taxon>
        <taxon>Mycobacterium</taxon>
    </lineage>
</organism>
<dbReference type="NCBIfam" id="NF033543">
    <property type="entry name" value="transpos_IS256"/>
    <property type="match status" value="1"/>
</dbReference>
<evidence type="ECO:0000313" key="8">
    <source>
        <dbReference type="Proteomes" id="UP000467236"/>
    </source>
</evidence>
<keyword evidence="3 6" id="KW-0815">Transposition</keyword>
<dbReference type="GO" id="GO:0004803">
    <property type="term" value="F:transposase activity"/>
    <property type="evidence" value="ECO:0007669"/>
    <property type="project" value="UniProtKB-UniRule"/>
</dbReference>
<dbReference type="KEGG" id="mshj:MSHI_11100"/>
<dbReference type="GO" id="GO:0003677">
    <property type="term" value="F:DNA binding"/>
    <property type="evidence" value="ECO:0007669"/>
    <property type="project" value="UniProtKB-UniRule"/>
</dbReference>
<dbReference type="AlphaFoldDB" id="A0A7I7MLP7"/>
<evidence type="ECO:0000256" key="6">
    <source>
        <dbReference type="RuleBase" id="RU365089"/>
    </source>
</evidence>
<dbReference type="OrthoDB" id="9793302at2"/>
<dbReference type="GO" id="GO:0006313">
    <property type="term" value="P:DNA transposition"/>
    <property type="evidence" value="ECO:0007669"/>
    <property type="project" value="UniProtKB-UniRule"/>
</dbReference>
<evidence type="ECO:0000256" key="4">
    <source>
        <dbReference type="ARBA" id="ARBA00023125"/>
    </source>
</evidence>